<name>A0A2A9N7V4_9AGAR</name>
<sequence length="214" mass="23669">MNTTAQQEALVSILETRKITSRQPSIWKLYDYLITLESEIRYVWRSQWSLVTVMYYLAKYLLFLDALGVVFQTFVSPSIVTVHCRAITIVGGVILFTGAHTAEGASRINELLFGSDPCNEGMGSVGKGYAAWDTLVHSIYGSDDQHRHLHRDVFQVSGIEVTDTASALHAQLTGCSVIHAKSGFLVAAWILAIVLDARNVMEEGSVSFNYPAHD</sequence>
<proteinExistence type="predicted"/>
<evidence type="ECO:0000313" key="2">
    <source>
        <dbReference type="EMBL" id="PFH45688.1"/>
    </source>
</evidence>
<keyword evidence="3" id="KW-1185">Reference proteome</keyword>
<organism evidence="2 3">
    <name type="scientific">Amanita thiersii Skay4041</name>
    <dbReference type="NCBI Taxonomy" id="703135"/>
    <lineage>
        <taxon>Eukaryota</taxon>
        <taxon>Fungi</taxon>
        <taxon>Dikarya</taxon>
        <taxon>Basidiomycota</taxon>
        <taxon>Agaricomycotina</taxon>
        <taxon>Agaricomycetes</taxon>
        <taxon>Agaricomycetidae</taxon>
        <taxon>Agaricales</taxon>
        <taxon>Pluteineae</taxon>
        <taxon>Amanitaceae</taxon>
        <taxon>Amanita</taxon>
    </lineage>
</organism>
<gene>
    <name evidence="2" type="ORF">AMATHDRAFT_51529</name>
</gene>
<accession>A0A2A9N7V4</accession>
<evidence type="ECO:0000313" key="3">
    <source>
        <dbReference type="Proteomes" id="UP000242287"/>
    </source>
</evidence>
<dbReference type="EMBL" id="KZ302311">
    <property type="protein sequence ID" value="PFH45688.1"/>
    <property type="molecule type" value="Genomic_DNA"/>
</dbReference>
<dbReference type="Proteomes" id="UP000242287">
    <property type="component" value="Unassembled WGS sequence"/>
</dbReference>
<dbReference type="Pfam" id="PF20151">
    <property type="entry name" value="DUF6533"/>
    <property type="match status" value="1"/>
</dbReference>
<reference evidence="2 3" key="1">
    <citation type="submission" date="2014-02" db="EMBL/GenBank/DDBJ databases">
        <title>Transposable element dynamics among asymbiotic and ectomycorrhizal Amanita fungi.</title>
        <authorList>
            <consortium name="DOE Joint Genome Institute"/>
            <person name="Hess J."/>
            <person name="Skrede I."/>
            <person name="Wolfe B."/>
            <person name="LaButti K."/>
            <person name="Ohm R.A."/>
            <person name="Grigoriev I.V."/>
            <person name="Pringle A."/>
        </authorList>
    </citation>
    <scope>NUCLEOTIDE SEQUENCE [LARGE SCALE GENOMIC DNA]</scope>
    <source>
        <strain evidence="2 3">SKay4041</strain>
    </source>
</reference>
<dbReference type="AlphaFoldDB" id="A0A2A9N7V4"/>
<protein>
    <recommendedName>
        <fullName evidence="1">DUF6533 domain-containing protein</fullName>
    </recommendedName>
</protein>
<dbReference type="OrthoDB" id="3341843at2759"/>
<feature type="domain" description="DUF6533" evidence="1">
    <location>
        <begin position="29"/>
        <end position="63"/>
    </location>
</feature>
<dbReference type="InterPro" id="IPR045340">
    <property type="entry name" value="DUF6533"/>
</dbReference>
<evidence type="ECO:0000259" key="1">
    <source>
        <dbReference type="Pfam" id="PF20151"/>
    </source>
</evidence>